<dbReference type="SMART" id="SM00679">
    <property type="entry name" value="CTNS"/>
    <property type="match status" value="1"/>
</dbReference>
<name>A0A9D3MH63_ANGAN</name>
<evidence type="ECO:0000256" key="2">
    <source>
        <dbReference type="ARBA" id="ARBA00022692"/>
    </source>
</evidence>
<dbReference type="PANTHER" id="PTHR12226:SF3">
    <property type="entry name" value="SOLUTE CARRIER FAMILY 66 MEMBER 3"/>
    <property type="match status" value="1"/>
</dbReference>
<evidence type="ECO:0000256" key="3">
    <source>
        <dbReference type="ARBA" id="ARBA00022989"/>
    </source>
</evidence>
<dbReference type="InterPro" id="IPR006603">
    <property type="entry name" value="PQ-loop_rpt"/>
</dbReference>
<dbReference type="Gene3D" id="1.20.1280.290">
    <property type="match status" value="2"/>
</dbReference>
<protein>
    <recommendedName>
        <fullName evidence="8">Solute carrier family 66 member 3</fullName>
    </recommendedName>
</protein>
<keyword evidence="2 5" id="KW-0812">Transmembrane</keyword>
<evidence type="ECO:0008006" key="8">
    <source>
        <dbReference type="Google" id="ProtNLM"/>
    </source>
</evidence>
<evidence type="ECO:0000256" key="1">
    <source>
        <dbReference type="ARBA" id="ARBA00004141"/>
    </source>
</evidence>
<dbReference type="AlphaFoldDB" id="A0A9D3MH63"/>
<reference evidence="6" key="1">
    <citation type="submission" date="2021-01" db="EMBL/GenBank/DDBJ databases">
        <title>A chromosome-scale assembly of European eel, Anguilla anguilla.</title>
        <authorList>
            <person name="Henkel C."/>
            <person name="Jong-Raadsen S.A."/>
            <person name="Dufour S."/>
            <person name="Weltzien F.-A."/>
            <person name="Palstra A.P."/>
            <person name="Pelster B."/>
            <person name="Spaink H.P."/>
            <person name="Van Den Thillart G.E."/>
            <person name="Jansen H."/>
            <person name="Zahm M."/>
            <person name="Klopp C."/>
            <person name="Cedric C."/>
            <person name="Louis A."/>
            <person name="Berthelot C."/>
            <person name="Parey E."/>
            <person name="Roest Crollius H."/>
            <person name="Montfort J."/>
            <person name="Robinson-Rechavi M."/>
            <person name="Bucao C."/>
            <person name="Bouchez O."/>
            <person name="Gislard M."/>
            <person name="Lluch J."/>
            <person name="Milhes M."/>
            <person name="Lampietro C."/>
            <person name="Lopez Roques C."/>
            <person name="Donnadieu C."/>
            <person name="Braasch I."/>
            <person name="Desvignes T."/>
            <person name="Postlethwait J."/>
            <person name="Bobe J."/>
            <person name="Guiguen Y."/>
            <person name="Dirks R."/>
        </authorList>
    </citation>
    <scope>NUCLEOTIDE SEQUENCE</scope>
    <source>
        <strain evidence="6">Tag_6206</strain>
        <tissue evidence="6">Liver</tissue>
    </source>
</reference>
<evidence type="ECO:0000256" key="4">
    <source>
        <dbReference type="ARBA" id="ARBA00023136"/>
    </source>
</evidence>
<organism evidence="6 7">
    <name type="scientific">Anguilla anguilla</name>
    <name type="common">European freshwater eel</name>
    <name type="synonym">Muraena anguilla</name>
    <dbReference type="NCBI Taxonomy" id="7936"/>
    <lineage>
        <taxon>Eukaryota</taxon>
        <taxon>Metazoa</taxon>
        <taxon>Chordata</taxon>
        <taxon>Craniata</taxon>
        <taxon>Vertebrata</taxon>
        <taxon>Euteleostomi</taxon>
        <taxon>Actinopterygii</taxon>
        <taxon>Neopterygii</taxon>
        <taxon>Teleostei</taxon>
        <taxon>Anguilliformes</taxon>
        <taxon>Anguillidae</taxon>
        <taxon>Anguilla</taxon>
    </lineage>
</organism>
<evidence type="ECO:0000313" key="7">
    <source>
        <dbReference type="Proteomes" id="UP001044222"/>
    </source>
</evidence>
<keyword evidence="7" id="KW-1185">Reference proteome</keyword>
<keyword evidence="3 5" id="KW-1133">Transmembrane helix</keyword>
<dbReference type="Proteomes" id="UP001044222">
    <property type="component" value="Chromosome 6"/>
</dbReference>
<comment type="subcellular location">
    <subcellularLocation>
        <location evidence="1">Membrane</location>
        <topology evidence="1">Multi-pass membrane protein</topology>
    </subcellularLocation>
</comment>
<dbReference type="PANTHER" id="PTHR12226">
    <property type="entry name" value="MANNOSE-P-DOLICHOL UTILIZATION DEFECT 1 LEC35 -RELATED"/>
    <property type="match status" value="1"/>
</dbReference>
<accession>A0A9D3MH63</accession>
<sequence length="262" mass="30142">RREVHNIPSSCLYKRIWDQIALYLLSWYRLYTEGRCQQSGTAKRVSESGTISYPFLYHSEMGDAMLHVANLSTMLSCMVLKLPQIFLLTKLKSTKGVSLRALLLELTGYIVFVTYQMSYEYPLPTYMEYPVLISQDTILLFLILHYNGNLRQSVIYSTMFVGGWQLLTRQKWILDLAMSLCTFISAGSKFVQLQCLWESKDSSRISALSWTMSTYTCMARIFTTVMTTGDLQVMARFIVMTALNVWVTATVLYYKQGGKKLD</sequence>
<keyword evidence="4 5" id="KW-0472">Membrane</keyword>
<comment type="caution">
    <text evidence="6">The sequence shown here is derived from an EMBL/GenBank/DDBJ whole genome shotgun (WGS) entry which is preliminary data.</text>
</comment>
<evidence type="ECO:0000256" key="5">
    <source>
        <dbReference type="SAM" id="Phobius"/>
    </source>
</evidence>
<evidence type="ECO:0000313" key="6">
    <source>
        <dbReference type="EMBL" id="KAG5847180.1"/>
    </source>
</evidence>
<feature type="transmembrane region" description="Helical" evidence="5">
    <location>
        <begin position="233"/>
        <end position="254"/>
    </location>
</feature>
<dbReference type="InterPro" id="IPR016817">
    <property type="entry name" value="MannP-dilichol_defect-1"/>
</dbReference>
<dbReference type="EMBL" id="JAFIRN010000006">
    <property type="protein sequence ID" value="KAG5847180.1"/>
    <property type="molecule type" value="Genomic_DNA"/>
</dbReference>
<feature type="non-terminal residue" evidence="6">
    <location>
        <position position="262"/>
    </location>
</feature>
<dbReference type="Pfam" id="PF04193">
    <property type="entry name" value="PQ-loop"/>
    <property type="match status" value="1"/>
</dbReference>
<dbReference type="GO" id="GO:0016020">
    <property type="term" value="C:membrane"/>
    <property type="evidence" value="ECO:0007669"/>
    <property type="project" value="UniProtKB-SubCell"/>
</dbReference>
<feature type="transmembrane region" description="Helical" evidence="5">
    <location>
        <begin position="99"/>
        <end position="117"/>
    </location>
</feature>
<gene>
    <name evidence="6" type="ORF">ANANG_G00123290</name>
</gene>
<proteinExistence type="predicted"/>